<protein>
    <submittedName>
        <fullName evidence="6">Phage holin family protein</fullName>
    </submittedName>
</protein>
<keyword evidence="4 5" id="KW-0472">Membrane</keyword>
<dbReference type="EMBL" id="JAPQFJ010000003">
    <property type="protein sequence ID" value="MCY6957972.1"/>
    <property type="molecule type" value="Genomic_DNA"/>
</dbReference>
<keyword evidence="7" id="KW-1185">Reference proteome</keyword>
<dbReference type="NCBIfam" id="TIGR01593">
    <property type="entry name" value="holin_tox_secr"/>
    <property type="match status" value="1"/>
</dbReference>
<dbReference type="Proteomes" id="UP001144612">
    <property type="component" value="Unassembled WGS sequence"/>
</dbReference>
<reference evidence="6" key="1">
    <citation type="submission" date="2022-12" db="EMBL/GenBank/DDBJ databases">
        <title>Clostridium sp. nov., isolated from industrial wastewater.</title>
        <authorList>
            <person name="Jiayan W."/>
        </authorList>
    </citation>
    <scope>NUCLEOTIDE SEQUENCE</scope>
    <source>
        <strain evidence="6">ZC22-4</strain>
    </source>
</reference>
<dbReference type="RefSeq" id="WP_268060370.1">
    <property type="nucleotide sequence ID" value="NZ_JAPQFJ010000003.1"/>
</dbReference>
<evidence type="ECO:0000313" key="7">
    <source>
        <dbReference type="Proteomes" id="UP001144612"/>
    </source>
</evidence>
<dbReference type="InterPro" id="IPR006480">
    <property type="entry name" value="Phage_holin_4_1"/>
</dbReference>
<organism evidence="6 7">
    <name type="scientific">Clostridium brassicae</name>
    <dbReference type="NCBI Taxonomy" id="2999072"/>
    <lineage>
        <taxon>Bacteria</taxon>
        <taxon>Bacillati</taxon>
        <taxon>Bacillota</taxon>
        <taxon>Clostridia</taxon>
        <taxon>Eubacteriales</taxon>
        <taxon>Clostridiaceae</taxon>
        <taxon>Clostridium</taxon>
    </lineage>
</organism>
<gene>
    <name evidence="6" type="ORF">OW729_05055</name>
</gene>
<evidence type="ECO:0000313" key="6">
    <source>
        <dbReference type="EMBL" id="MCY6957972.1"/>
    </source>
</evidence>
<evidence type="ECO:0000256" key="4">
    <source>
        <dbReference type="ARBA" id="ARBA00023136"/>
    </source>
</evidence>
<accession>A0ABT4D6R2</accession>
<proteinExistence type="predicted"/>
<sequence>MDKKEVFNTTITCGGTLLTCLFGNWDLALQVLIVCMVLDYIMGIMCGTKEKNLSSQIGFNGLKKKFTILIILILAVSLDRLLGQGWIFRTLVIWFYIGIEGLSILENAVRLGVPFPDALKDVLIQLKEGNKKEIK</sequence>
<evidence type="ECO:0000256" key="5">
    <source>
        <dbReference type="SAM" id="Phobius"/>
    </source>
</evidence>
<feature type="transmembrane region" description="Helical" evidence="5">
    <location>
        <begin position="27"/>
        <end position="46"/>
    </location>
</feature>
<comment type="caution">
    <text evidence="6">The sequence shown here is derived from an EMBL/GenBank/DDBJ whole genome shotgun (WGS) entry which is preliminary data.</text>
</comment>
<evidence type="ECO:0000256" key="3">
    <source>
        <dbReference type="ARBA" id="ARBA00022989"/>
    </source>
</evidence>
<evidence type="ECO:0000256" key="1">
    <source>
        <dbReference type="ARBA" id="ARBA00004141"/>
    </source>
</evidence>
<comment type="subcellular location">
    <subcellularLocation>
        <location evidence="1">Membrane</location>
        <topology evidence="1">Multi-pass membrane protein</topology>
    </subcellularLocation>
</comment>
<name>A0ABT4D6R2_9CLOT</name>
<dbReference type="Pfam" id="PF05105">
    <property type="entry name" value="Phage_holin_4_1"/>
    <property type="match status" value="1"/>
</dbReference>
<keyword evidence="3 5" id="KW-1133">Transmembrane helix</keyword>
<feature type="transmembrane region" description="Helical" evidence="5">
    <location>
        <begin position="66"/>
        <end position="87"/>
    </location>
</feature>
<keyword evidence="2 5" id="KW-0812">Transmembrane</keyword>
<evidence type="ECO:0000256" key="2">
    <source>
        <dbReference type="ARBA" id="ARBA00022692"/>
    </source>
</evidence>